<sequence length="407" mass="42567">MTNLLWPGDDRADDLMTDAALLEAMIAVEQAWLHVIVAAGIAPPEAACQLTGVLTAEDIAAVGAAAEDTGNPIVALTTELRRRLPAVPAQWLHRGLTSQDTLDTALAVSVRDVADRLRQQLAGHVSKLTDVVADHRSTAMTARTLTQHAVPTTFGMKAATWLRAILDAADALPALNLPAQIGGAAGTMAAATELARLRGVPGDPATVATDLAAGTADTLGLTAVPAWHTNRSPITRAGDALVACTDAWGRIAADVLTLSRPEIGELSEDPDGGRGGSSTMPHKHNPVLSVLIRRAAITAPPLAGTLHTAAALNNDERADGAWHAEWETLRVLARRTVIAGSHCTDLLDGLRINVDRMRANIGTGINAEQQAIADLAEAVPSPHYYGTAEPVIDAALKRAHSFIAGRQ</sequence>
<dbReference type="GO" id="GO:0016829">
    <property type="term" value="F:lyase activity"/>
    <property type="evidence" value="ECO:0007669"/>
    <property type="project" value="UniProtKB-KW"/>
</dbReference>
<dbReference type="EMBL" id="MBER01000116">
    <property type="protein sequence ID" value="OMC39550.1"/>
    <property type="molecule type" value="Genomic_DNA"/>
</dbReference>
<dbReference type="Pfam" id="PF00206">
    <property type="entry name" value="Lyase_1"/>
    <property type="match status" value="1"/>
</dbReference>
<feature type="region of interest" description="Disordered" evidence="3">
    <location>
        <begin position="262"/>
        <end position="284"/>
    </location>
</feature>
<comment type="caution">
    <text evidence="5">The sequence shown here is derived from an EMBL/GenBank/DDBJ whole genome shotgun (WGS) entry which is preliminary data.</text>
</comment>
<evidence type="ECO:0000313" key="5">
    <source>
        <dbReference type="EMBL" id="OMC39550.1"/>
    </source>
</evidence>
<dbReference type="Gene3D" id="1.20.200.10">
    <property type="entry name" value="Fumarase/aspartase (Central domain)"/>
    <property type="match status" value="1"/>
</dbReference>
<name>A0ABD6QI86_MYCFO</name>
<gene>
    <name evidence="5" type="ORF">A5742_04850</name>
</gene>
<evidence type="ECO:0000313" key="6">
    <source>
        <dbReference type="Proteomes" id="UP000187001"/>
    </source>
</evidence>
<dbReference type="RefSeq" id="WP_076206529.1">
    <property type="nucleotide sequence ID" value="NZ_MBER01000116.1"/>
</dbReference>
<dbReference type="AlphaFoldDB" id="A0ABD6QI86"/>
<dbReference type="InterPro" id="IPR020557">
    <property type="entry name" value="Fumarate_lyase_CS"/>
</dbReference>
<comment type="similarity">
    <text evidence="2">Belongs to the class-II fumarase/aspartase family.</text>
</comment>
<protein>
    <submittedName>
        <fullName evidence="5">3-carboxy-cis,cis-muconate cycloisomerase</fullName>
    </submittedName>
</protein>
<dbReference type="InterPro" id="IPR022761">
    <property type="entry name" value="Fumarate_lyase_N"/>
</dbReference>
<keyword evidence="1" id="KW-0456">Lyase</keyword>
<feature type="domain" description="Fumarate lyase N-terminal" evidence="4">
    <location>
        <begin position="84"/>
        <end position="296"/>
    </location>
</feature>
<dbReference type="SUPFAM" id="SSF48557">
    <property type="entry name" value="L-aspartase-like"/>
    <property type="match status" value="1"/>
</dbReference>
<dbReference type="PANTHER" id="PTHR43172">
    <property type="entry name" value="ADENYLOSUCCINATE LYASE"/>
    <property type="match status" value="1"/>
</dbReference>
<organism evidence="5 6">
    <name type="scientific">Mycolicibacterium fortuitum</name>
    <name type="common">Mycobacterium fortuitum</name>
    <dbReference type="NCBI Taxonomy" id="1766"/>
    <lineage>
        <taxon>Bacteria</taxon>
        <taxon>Bacillati</taxon>
        <taxon>Actinomycetota</taxon>
        <taxon>Actinomycetes</taxon>
        <taxon>Mycobacteriales</taxon>
        <taxon>Mycobacteriaceae</taxon>
        <taxon>Mycolicibacterium</taxon>
    </lineage>
</organism>
<proteinExistence type="inferred from homology"/>
<evidence type="ECO:0000256" key="1">
    <source>
        <dbReference type="ARBA" id="ARBA00023239"/>
    </source>
</evidence>
<dbReference type="Proteomes" id="UP000187001">
    <property type="component" value="Unassembled WGS sequence"/>
</dbReference>
<dbReference type="InterPro" id="IPR008948">
    <property type="entry name" value="L-Aspartase-like"/>
</dbReference>
<dbReference type="PRINTS" id="PR00149">
    <property type="entry name" value="FUMRATELYASE"/>
</dbReference>
<dbReference type="PROSITE" id="PS00163">
    <property type="entry name" value="FUMARATE_LYASES"/>
    <property type="match status" value="1"/>
</dbReference>
<accession>A0ABD6QI86</accession>
<evidence type="ECO:0000256" key="2">
    <source>
        <dbReference type="ARBA" id="ARBA00034772"/>
    </source>
</evidence>
<dbReference type="InterPro" id="IPR000362">
    <property type="entry name" value="Fumarate_lyase_fam"/>
</dbReference>
<reference evidence="5 6" key="1">
    <citation type="submission" date="2016-07" db="EMBL/GenBank/DDBJ databases">
        <authorList>
            <person name="Sutton G."/>
            <person name="Brinkac L."/>
            <person name="Sanka R."/>
            <person name="Adams M."/>
            <person name="Lau E."/>
            <person name="Kumar A."/>
            <person name="Macaden R."/>
        </authorList>
    </citation>
    <scope>NUCLEOTIDE SEQUENCE [LARGE SCALE GENOMIC DNA]</scope>
    <source>
        <strain evidence="5 6">GA-0871</strain>
    </source>
</reference>
<evidence type="ECO:0000259" key="4">
    <source>
        <dbReference type="Pfam" id="PF00206"/>
    </source>
</evidence>
<evidence type="ECO:0000256" key="3">
    <source>
        <dbReference type="SAM" id="MobiDB-lite"/>
    </source>
</evidence>
<dbReference type="PANTHER" id="PTHR43172:SF2">
    <property type="entry name" value="ADENYLOSUCCINATE LYASE C-TERMINAL DOMAIN-CONTAINING PROTEIN"/>
    <property type="match status" value="1"/>
</dbReference>